<dbReference type="InterPro" id="IPR000477">
    <property type="entry name" value="RT_dom"/>
</dbReference>
<name>A0A151QR32_CAJCA</name>
<sequence length="621" mass="71024">MLDECNLLSLNQVGGHFTWHRAAGQRGPMHKQLDRAVGDVEWRMCFPEAIVEVLPRRHSDHNPLLLHSRGFQQRHGVRPFRFEATWCTHEAYTEVVHTAWHRGHGSVAQALANVREDSVVFNKDIFGNIFTRKTILDRRLRGIEHSLERVDSLQLLHLYHQLLREYELTLFQEETLWFQKSRENWARLGNKNTRFFHIQTVIHWKKSHIYGLFLAPGEWCTDEDQLQTATVDFFKQIIGQSNGNIDLAITPGLPKFPSEAVTMIGGILSSEKVFTDLKSMASFKAPGPNGFQAIFYKTYWHIIGEKVVQVVQEVFMRGSFDPSLSNILITLIPKVEDPKRLTEFRPISLCNVIHKLISRVLVNRLRPWLQDILILNMLSSPSIFILWNGKQTPAFSLKRGLLQGDPISPYLFVLCMEKLRAMITQAVQHGEWGAFQVRQGGINISHLFFADDVLFFIQGKPAEFRHMISLLDRFALASGLSRAFASSGIPPSRRRKLSLISGIAFSNDIGPYLGFRLSVGRITNNMFSHVIGKVRDRLASWKGRFLNRAGRVTLANSVLASLPSYTMQVQWLPQHVCDTCEKMVRQFIWNGNMQRGLHLATWDVITQPHKFGGLGVCMARL</sequence>
<dbReference type="AlphaFoldDB" id="A0A151QR32"/>
<dbReference type="EMBL" id="KQ485137">
    <property type="protein sequence ID" value="KYP32736.1"/>
    <property type="molecule type" value="Genomic_DNA"/>
</dbReference>
<organism evidence="2 3">
    <name type="scientific">Cajanus cajan</name>
    <name type="common">Pigeon pea</name>
    <name type="synonym">Cajanus indicus</name>
    <dbReference type="NCBI Taxonomy" id="3821"/>
    <lineage>
        <taxon>Eukaryota</taxon>
        <taxon>Viridiplantae</taxon>
        <taxon>Streptophyta</taxon>
        <taxon>Embryophyta</taxon>
        <taxon>Tracheophyta</taxon>
        <taxon>Spermatophyta</taxon>
        <taxon>Magnoliopsida</taxon>
        <taxon>eudicotyledons</taxon>
        <taxon>Gunneridae</taxon>
        <taxon>Pentapetalae</taxon>
        <taxon>rosids</taxon>
        <taxon>fabids</taxon>
        <taxon>Fabales</taxon>
        <taxon>Fabaceae</taxon>
        <taxon>Papilionoideae</taxon>
        <taxon>50 kb inversion clade</taxon>
        <taxon>NPAAA clade</taxon>
        <taxon>indigoferoid/millettioid clade</taxon>
        <taxon>Phaseoleae</taxon>
        <taxon>Cajanus</taxon>
    </lineage>
</organism>
<reference evidence="2" key="1">
    <citation type="journal article" date="2012" name="Nat. Biotechnol.">
        <title>Draft genome sequence of pigeonpea (Cajanus cajan), an orphan legume crop of resource-poor farmers.</title>
        <authorList>
            <person name="Varshney R.K."/>
            <person name="Chen W."/>
            <person name="Li Y."/>
            <person name="Bharti A.K."/>
            <person name="Saxena R.K."/>
            <person name="Schlueter J.A."/>
            <person name="Donoghue M.T."/>
            <person name="Azam S."/>
            <person name="Fan G."/>
            <person name="Whaley A.M."/>
            <person name="Farmer A.D."/>
            <person name="Sheridan J."/>
            <person name="Iwata A."/>
            <person name="Tuteja R."/>
            <person name="Penmetsa R.V."/>
            <person name="Wu W."/>
            <person name="Upadhyaya H.D."/>
            <person name="Yang S.P."/>
            <person name="Shah T."/>
            <person name="Saxena K.B."/>
            <person name="Michael T."/>
            <person name="McCombie W.R."/>
            <person name="Yang B."/>
            <person name="Zhang G."/>
            <person name="Yang H."/>
            <person name="Wang J."/>
            <person name="Spillane C."/>
            <person name="Cook D.R."/>
            <person name="May G.D."/>
            <person name="Xu X."/>
            <person name="Jackson S.A."/>
        </authorList>
    </citation>
    <scope>NUCLEOTIDE SEQUENCE [LARGE SCALE GENOMIC DNA]</scope>
</reference>
<dbReference type="PANTHER" id="PTHR33116:SF70">
    <property type="entry name" value="NON-LTR RETROELEMENT REVERSE TRANSCRIPTASE-LIKE PROTEIN"/>
    <property type="match status" value="1"/>
</dbReference>
<dbReference type="STRING" id="3821.A0A151QR32"/>
<evidence type="ECO:0000313" key="2">
    <source>
        <dbReference type="EMBL" id="KYP32736.1"/>
    </source>
</evidence>
<dbReference type="OMA" id="CTHEAYT"/>
<dbReference type="PANTHER" id="PTHR33116">
    <property type="entry name" value="REVERSE TRANSCRIPTASE ZINC-BINDING DOMAIN-CONTAINING PROTEIN-RELATED-RELATED"/>
    <property type="match status" value="1"/>
</dbReference>
<dbReference type="Pfam" id="PF00078">
    <property type="entry name" value="RVT_1"/>
    <property type="match status" value="1"/>
</dbReference>
<evidence type="ECO:0000313" key="3">
    <source>
        <dbReference type="Proteomes" id="UP000075243"/>
    </source>
</evidence>
<protein>
    <submittedName>
        <fullName evidence="2">Retrovirus-related Pol polyprotein LINE-1</fullName>
    </submittedName>
</protein>
<dbReference type="SUPFAM" id="SSF56672">
    <property type="entry name" value="DNA/RNA polymerases"/>
    <property type="match status" value="1"/>
</dbReference>
<dbReference type="Gramene" id="C.cajan_45947.t">
    <property type="protein sequence ID" value="C.cajan_45947.t"/>
    <property type="gene ID" value="C.cajan_45947"/>
</dbReference>
<dbReference type="Proteomes" id="UP000075243">
    <property type="component" value="Unassembled WGS sequence"/>
</dbReference>
<accession>A0A151QR32</accession>
<feature type="domain" description="Reverse transcriptase" evidence="1">
    <location>
        <begin position="388"/>
        <end position="480"/>
    </location>
</feature>
<proteinExistence type="predicted"/>
<keyword evidence="3" id="KW-1185">Reference proteome</keyword>
<gene>
    <name evidence="2" type="ORF">KK1_046492</name>
</gene>
<evidence type="ECO:0000259" key="1">
    <source>
        <dbReference type="Pfam" id="PF00078"/>
    </source>
</evidence>
<dbReference type="InterPro" id="IPR043502">
    <property type="entry name" value="DNA/RNA_pol_sf"/>
</dbReference>